<dbReference type="Proteomes" id="UP001498398">
    <property type="component" value="Unassembled WGS sequence"/>
</dbReference>
<keyword evidence="2" id="KW-1185">Reference proteome</keyword>
<evidence type="ECO:0008006" key="3">
    <source>
        <dbReference type="Google" id="ProtNLM"/>
    </source>
</evidence>
<evidence type="ECO:0000313" key="1">
    <source>
        <dbReference type="EMBL" id="KAK7436342.1"/>
    </source>
</evidence>
<organism evidence="1 2">
    <name type="scientific">Marasmiellus scandens</name>
    <dbReference type="NCBI Taxonomy" id="2682957"/>
    <lineage>
        <taxon>Eukaryota</taxon>
        <taxon>Fungi</taxon>
        <taxon>Dikarya</taxon>
        <taxon>Basidiomycota</taxon>
        <taxon>Agaricomycotina</taxon>
        <taxon>Agaricomycetes</taxon>
        <taxon>Agaricomycetidae</taxon>
        <taxon>Agaricales</taxon>
        <taxon>Marasmiineae</taxon>
        <taxon>Omphalotaceae</taxon>
        <taxon>Marasmiellus</taxon>
    </lineage>
</organism>
<evidence type="ECO:0000313" key="2">
    <source>
        <dbReference type="Proteomes" id="UP001498398"/>
    </source>
</evidence>
<protein>
    <recommendedName>
        <fullName evidence="3">Protein kinase domain-containing protein</fullName>
    </recommendedName>
</protein>
<dbReference type="EMBL" id="JBANRG010000095">
    <property type="protein sequence ID" value="KAK7436342.1"/>
    <property type="molecule type" value="Genomic_DNA"/>
</dbReference>
<comment type="caution">
    <text evidence="1">The sequence shown here is derived from an EMBL/GenBank/DDBJ whole genome shotgun (WGS) entry which is preliminary data.</text>
</comment>
<reference evidence="1 2" key="1">
    <citation type="submission" date="2024-01" db="EMBL/GenBank/DDBJ databases">
        <title>A draft genome for the cacao thread blight pathogen Marasmiellus scandens.</title>
        <authorList>
            <person name="Baruah I.K."/>
            <person name="Leung J."/>
            <person name="Bukari Y."/>
            <person name="Amoako-Attah I."/>
            <person name="Meinhardt L.W."/>
            <person name="Bailey B.A."/>
            <person name="Cohen S.P."/>
        </authorList>
    </citation>
    <scope>NUCLEOTIDE SEQUENCE [LARGE SCALE GENOMIC DNA]</scope>
    <source>
        <strain evidence="1 2">GH-19</strain>
    </source>
</reference>
<sequence length="506" mass="57397">MDTHIPPSNWKYLGRRLEALYLKKGLPLEYVEYNEDSIRELHRNDMEIVLWVVDYLLGRQRRYKDQQASPDFAHERSSGGGYQSIPDHRMELGFQDLRDTYKACGGDGSIDMVVQTLEDKTMRVGNTVFRKKGDIVFEWPKEGDFPEVVSKNDPDYTLKSKKDPDLKSKRVAVQMAAQMAASHNRYGVFFTADRVLYVKKEGGKLIVSGPMAGKTETPVDFVQYTAWAMQSFDDGLDHFQAWHNEVAVPKINHAKSNKAESMMKVEAKANKMIHSPSSSSVARFALLPPISLHPWALIKGLEFNLFPVTKIKVGSTHSTMTLPGSWWIPEWLSKYTLPLLPVVEIHCPDWAYSWDGHKMVAISAASGVVLKMSTLPLEKFRHECEMTLKACGILPENTPKVIQIHEGNPRIILMSYTGVPLLNWSDLSLSQLQELLNLIDALHAANFHHHDIRPPNVTVDAMGRVSIIDFDCAVLVDEYECVDCEDQYAQREILELFEHKAELAEA</sequence>
<dbReference type="Gene3D" id="1.10.510.10">
    <property type="entry name" value="Transferase(Phosphotransferase) domain 1"/>
    <property type="match status" value="1"/>
</dbReference>
<proteinExistence type="predicted"/>
<accession>A0ABR1IM10</accession>
<dbReference type="InterPro" id="IPR011009">
    <property type="entry name" value="Kinase-like_dom_sf"/>
</dbReference>
<dbReference type="SUPFAM" id="SSF56112">
    <property type="entry name" value="Protein kinase-like (PK-like)"/>
    <property type="match status" value="1"/>
</dbReference>
<name>A0ABR1IM10_9AGAR</name>
<gene>
    <name evidence="1" type="ORF">VKT23_019189</name>
</gene>